<dbReference type="PANTHER" id="PTHR11211">
    <property type="entry name" value="IROQUOIS-CLASS HOMEODOMAIN PROTEIN IRX"/>
    <property type="match status" value="1"/>
</dbReference>
<dbReference type="GO" id="GO:0005634">
    <property type="term" value="C:nucleus"/>
    <property type="evidence" value="ECO:0007669"/>
    <property type="project" value="UniProtKB-SubCell"/>
</dbReference>
<evidence type="ECO:0000256" key="1">
    <source>
        <dbReference type="ARBA" id="ARBA00004123"/>
    </source>
</evidence>
<dbReference type="GO" id="GO:0048646">
    <property type="term" value="P:anatomical structure formation involved in morphogenesis"/>
    <property type="evidence" value="ECO:0007669"/>
    <property type="project" value="UniProtKB-ARBA"/>
</dbReference>
<feature type="domain" description="Homeobox" evidence="8">
    <location>
        <begin position="100"/>
        <end position="163"/>
    </location>
</feature>
<gene>
    <name evidence="9" type="ORF">L9F63_021428</name>
</gene>
<comment type="caution">
    <text evidence="9">The sequence shown here is derived from an EMBL/GenBank/DDBJ whole genome shotgun (WGS) entry which is preliminary data.</text>
</comment>
<feature type="compositionally biased region" description="Basic and acidic residues" evidence="7">
    <location>
        <begin position="59"/>
        <end position="84"/>
    </location>
</feature>
<evidence type="ECO:0000256" key="6">
    <source>
        <dbReference type="PROSITE-ProRule" id="PRU00108"/>
    </source>
</evidence>
<dbReference type="PANTHER" id="PTHR11211:SF3">
    <property type="entry name" value="HOMEOBOX PROTEIN MOHAWK"/>
    <property type="match status" value="1"/>
</dbReference>
<dbReference type="GO" id="GO:0009887">
    <property type="term" value="P:animal organ morphogenesis"/>
    <property type="evidence" value="ECO:0007669"/>
    <property type="project" value="UniProtKB-ARBA"/>
</dbReference>
<comment type="subcellular location">
    <subcellularLocation>
        <location evidence="1 6">Nucleus</location>
    </subcellularLocation>
</comment>
<sequence>MSPTATTQTFETRWRKTEDDLSKNVKTNEAEVINIVNMLTESCRNHQRHYHKHYHCNGRQRDKKISSESTKCEESSDNSKEQKQHVGRVLRNRCYRRPFEDHRHTKRLFTPEIKRFLKSWLVRRRDNPYPSRDEKKGLAVQTGLTYIQICNWFANWRRKLKNAGTETQHSTWGNLIKSYNIKAHGNVEQFSLCSDDSIWEEQELSDPDEDGDGTSTSPSLSYVINAAAMDHSYSALFHRDNDKQVAKPNECLNLTIAHNQDTLANNKYKNLIMKKYLSDLKLNTNSSGTTGETGATCSSTTQHPVQLSKWLESAAKYKPGQSYITWSARNITWHNTTVFKNQTFRKEISFSGINGKKYLISKFISQPTEGAGMNEGDICLSGHQREELDAAEALTRLSSLH</sequence>
<evidence type="ECO:0000256" key="2">
    <source>
        <dbReference type="ARBA" id="ARBA00008446"/>
    </source>
</evidence>
<dbReference type="PROSITE" id="PS50071">
    <property type="entry name" value="HOMEOBOX_2"/>
    <property type="match status" value="1"/>
</dbReference>
<evidence type="ECO:0000256" key="4">
    <source>
        <dbReference type="ARBA" id="ARBA00023155"/>
    </source>
</evidence>
<dbReference type="GO" id="GO:0000978">
    <property type="term" value="F:RNA polymerase II cis-regulatory region sequence-specific DNA binding"/>
    <property type="evidence" value="ECO:0007669"/>
    <property type="project" value="TreeGrafter"/>
</dbReference>
<keyword evidence="4 6" id="KW-0371">Homeobox</keyword>
<feature type="DNA-binding region" description="Homeobox" evidence="6">
    <location>
        <begin position="102"/>
        <end position="164"/>
    </location>
</feature>
<dbReference type="EMBL" id="JASPKZ010007441">
    <property type="protein sequence ID" value="KAJ9584223.1"/>
    <property type="molecule type" value="Genomic_DNA"/>
</dbReference>
<evidence type="ECO:0000256" key="7">
    <source>
        <dbReference type="SAM" id="MobiDB-lite"/>
    </source>
</evidence>
<dbReference type="CDD" id="cd00086">
    <property type="entry name" value="homeodomain"/>
    <property type="match status" value="1"/>
</dbReference>
<dbReference type="Gene3D" id="1.10.10.60">
    <property type="entry name" value="Homeodomain-like"/>
    <property type="match status" value="1"/>
</dbReference>
<dbReference type="GO" id="GO:0007517">
    <property type="term" value="P:muscle organ development"/>
    <property type="evidence" value="ECO:0007669"/>
    <property type="project" value="TreeGrafter"/>
</dbReference>
<reference evidence="9" key="1">
    <citation type="journal article" date="2023" name="IScience">
        <title>Live-bearing cockroach genome reveals convergent evolutionary mechanisms linked to viviparity in insects and beyond.</title>
        <authorList>
            <person name="Fouks B."/>
            <person name="Harrison M.C."/>
            <person name="Mikhailova A.A."/>
            <person name="Marchal E."/>
            <person name="English S."/>
            <person name="Carruthers M."/>
            <person name="Jennings E.C."/>
            <person name="Chiamaka E.L."/>
            <person name="Frigard R.A."/>
            <person name="Pippel M."/>
            <person name="Attardo G.M."/>
            <person name="Benoit J.B."/>
            <person name="Bornberg-Bauer E."/>
            <person name="Tobe S.S."/>
        </authorList>
    </citation>
    <scope>NUCLEOTIDE SEQUENCE</scope>
    <source>
        <strain evidence="9">Stay&amp;Tobe</strain>
    </source>
</reference>
<dbReference type="InterPro" id="IPR008422">
    <property type="entry name" value="KN_HD"/>
</dbReference>
<evidence type="ECO:0000313" key="9">
    <source>
        <dbReference type="EMBL" id="KAJ9584223.1"/>
    </source>
</evidence>
<evidence type="ECO:0000256" key="3">
    <source>
        <dbReference type="ARBA" id="ARBA00023125"/>
    </source>
</evidence>
<accession>A0AAD7ZPB7</accession>
<name>A0AAD7ZPB7_DIPPU</name>
<dbReference type="Pfam" id="PF05920">
    <property type="entry name" value="Homeobox_KN"/>
    <property type="match status" value="1"/>
</dbReference>
<dbReference type="GO" id="GO:0000981">
    <property type="term" value="F:DNA-binding transcription factor activity, RNA polymerase II-specific"/>
    <property type="evidence" value="ECO:0007669"/>
    <property type="project" value="TreeGrafter"/>
</dbReference>
<comment type="similarity">
    <text evidence="2">Belongs to the TALE/IRO homeobox family.</text>
</comment>
<dbReference type="AlphaFoldDB" id="A0AAD7ZPB7"/>
<reference evidence="9" key="2">
    <citation type="submission" date="2023-05" db="EMBL/GenBank/DDBJ databases">
        <authorList>
            <person name="Fouks B."/>
        </authorList>
    </citation>
    <scope>NUCLEOTIDE SEQUENCE</scope>
    <source>
        <strain evidence="9">Stay&amp;Tobe</strain>
        <tissue evidence="9">Testes</tissue>
    </source>
</reference>
<keyword evidence="3 6" id="KW-0238">DNA-binding</keyword>
<dbReference type="InterPro" id="IPR009057">
    <property type="entry name" value="Homeodomain-like_sf"/>
</dbReference>
<dbReference type="GO" id="GO:0048468">
    <property type="term" value="P:cell development"/>
    <property type="evidence" value="ECO:0007669"/>
    <property type="project" value="TreeGrafter"/>
</dbReference>
<keyword evidence="5 6" id="KW-0539">Nucleus</keyword>
<organism evidence="9 10">
    <name type="scientific">Diploptera punctata</name>
    <name type="common">Pacific beetle cockroach</name>
    <dbReference type="NCBI Taxonomy" id="6984"/>
    <lineage>
        <taxon>Eukaryota</taxon>
        <taxon>Metazoa</taxon>
        <taxon>Ecdysozoa</taxon>
        <taxon>Arthropoda</taxon>
        <taxon>Hexapoda</taxon>
        <taxon>Insecta</taxon>
        <taxon>Pterygota</taxon>
        <taxon>Neoptera</taxon>
        <taxon>Polyneoptera</taxon>
        <taxon>Dictyoptera</taxon>
        <taxon>Blattodea</taxon>
        <taxon>Blaberoidea</taxon>
        <taxon>Blaberidae</taxon>
        <taxon>Diplopterinae</taxon>
        <taxon>Diploptera</taxon>
    </lineage>
</organism>
<keyword evidence="10" id="KW-1185">Reference proteome</keyword>
<feature type="region of interest" description="Disordered" evidence="7">
    <location>
        <begin position="54"/>
        <end position="86"/>
    </location>
</feature>
<dbReference type="GO" id="GO:0001654">
    <property type="term" value="P:eye development"/>
    <property type="evidence" value="ECO:0007669"/>
    <property type="project" value="UniProtKB-ARBA"/>
</dbReference>
<protein>
    <recommendedName>
        <fullName evidence="8">Homeobox domain-containing protein</fullName>
    </recommendedName>
</protein>
<dbReference type="SUPFAM" id="SSF46689">
    <property type="entry name" value="Homeodomain-like"/>
    <property type="match status" value="1"/>
</dbReference>
<dbReference type="SMART" id="SM00389">
    <property type="entry name" value="HOX"/>
    <property type="match status" value="1"/>
</dbReference>
<evidence type="ECO:0000313" key="10">
    <source>
        <dbReference type="Proteomes" id="UP001233999"/>
    </source>
</evidence>
<evidence type="ECO:0000259" key="8">
    <source>
        <dbReference type="PROSITE" id="PS50071"/>
    </source>
</evidence>
<proteinExistence type="inferred from homology"/>
<dbReference type="InterPro" id="IPR001356">
    <property type="entry name" value="HD"/>
</dbReference>
<evidence type="ECO:0000256" key="5">
    <source>
        <dbReference type="ARBA" id="ARBA00023242"/>
    </source>
</evidence>
<dbReference type="Proteomes" id="UP001233999">
    <property type="component" value="Unassembled WGS sequence"/>
</dbReference>